<organism evidence="3">
    <name type="scientific">Anguilla anguilla</name>
    <name type="common">European freshwater eel</name>
    <name type="synonym">Muraena anguilla</name>
    <dbReference type="NCBI Taxonomy" id="7936"/>
    <lineage>
        <taxon>Eukaryota</taxon>
        <taxon>Metazoa</taxon>
        <taxon>Chordata</taxon>
        <taxon>Craniata</taxon>
        <taxon>Vertebrata</taxon>
        <taxon>Euteleostomi</taxon>
        <taxon>Actinopterygii</taxon>
        <taxon>Neopterygii</taxon>
        <taxon>Teleostei</taxon>
        <taxon>Anguilliformes</taxon>
        <taxon>Anguillidae</taxon>
        <taxon>Anguilla</taxon>
    </lineage>
</organism>
<reference evidence="3" key="1">
    <citation type="submission" date="2014-11" db="EMBL/GenBank/DDBJ databases">
        <authorList>
            <person name="Amaro Gonzalez C."/>
        </authorList>
    </citation>
    <scope>NUCLEOTIDE SEQUENCE</scope>
</reference>
<reference evidence="3" key="2">
    <citation type="journal article" date="2015" name="Fish Shellfish Immunol.">
        <title>Early steps in the European eel (Anguilla anguilla)-Vibrio vulnificus interaction in the gills: Role of the RtxA13 toxin.</title>
        <authorList>
            <person name="Callol A."/>
            <person name="Pajuelo D."/>
            <person name="Ebbesson L."/>
            <person name="Teles M."/>
            <person name="MacKenzie S."/>
            <person name="Amaro C."/>
        </authorList>
    </citation>
    <scope>NUCLEOTIDE SEQUENCE</scope>
</reference>
<protein>
    <submittedName>
        <fullName evidence="3">Uncharacterized protein</fullName>
    </submittedName>
</protein>
<proteinExistence type="predicted"/>
<dbReference type="EMBL" id="GBXM01063510">
    <property type="protein sequence ID" value="JAH45067.1"/>
    <property type="molecule type" value="Transcribed_RNA"/>
</dbReference>
<feature type="region of interest" description="Disordered" evidence="1">
    <location>
        <begin position="1"/>
        <end position="20"/>
    </location>
</feature>
<keyword evidence="2" id="KW-0812">Transmembrane</keyword>
<feature type="transmembrane region" description="Helical" evidence="2">
    <location>
        <begin position="26"/>
        <end position="47"/>
    </location>
</feature>
<evidence type="ECO:0000313" key="3">
    <source>
        <dbReference type="EMBL" id="JAH45067.1"/>
    </source>
</evidence>
<keyword evidence="2" id="KW-0472">Membrane</keyword>
<dbReference type="AlphaFoldDB" id="A0A0E9SUZ0"/>
<evidence type="ECO:0000256" key="2">
    <source>
        <dbReference type="SAM" id="Phobius"/>
    </source>
</evidence>
<keyword evidence="2" id="KW-1133">Transmembrane helix</keyword>
<evidence type="ECO:0000256" key="1">
    <source>
        <dbReference type="SAM" id="MobiDB-lite"/>
    </source>
</evidence>
<accession>A0A0E9SUZ0</accession>
<name>A0A0E9SUZ0_ANGAN</name>
<sequence>MSGRQVSRSGNPSLTKPTSQMCRGRCGGWMGCVHVVIGMDLSVFFFVV</sequence>